<reference evidence="1" key="1">
    <citation type="submission" date="2023-04" db="EMBL/GenBank/DDBJ databases">
        <title>Draft Genome sequencing of Naganishia species isolated from polar environments using Oxford Nanopore Technology.</title>
        <authorList>
            <person name="Leo P."/>
            <person name="Venkateswaran K."/>
        </authorList>
    </citation>
    <scope>NUCLEOTIDE SEQUENCE</scope>
    <source>
        <strain evidence="1">MNA-CCFEE 5262</strain>
    </source>
</reference>
<evidence type="ECO:0000313" key="2">
    <source>
        <dbReference type="Proteomes" id="UP001230649"/>
    </source>
</evidence>
<dbReference type="EMBL" id="JASBWS010000048">
    <property type="protein sequence ID" value="KAJ9105622.1"/>
    <property type="molecule type" value="Genomic_DNA"/>
</dbReference>
<evidence type="ECO:0000313" key="1">
    <source>
        <dbReference type="EMBL" id="KAJ9105622.1"/>
    </source>
</evidence>
<dbReference type="Proteomes" id="UP001230649">
    <property type="component" value="Unassembled WGS sequence"/>
</dbReference>
<gene>
    <name evidence="1" type="ORF">QFC20_004302</name>
</gene>
<protein>
    <submittedName>
        <fullName evidence="1">Uncharacterized protein</fullName>
    </submittedName>
</protein>
<accession>A0ACC2W1Y1</accession>
<sequence>MSAILGDSSAANRQPARTPASPFKPTSKPTSRKSLSALPGDTSKAQMNVDTTAKTMEELMGSEKGRKRAYSVGGVANAGGKRDLSPSSQARRTAAHAHTINFAGSAQPDEPGFSSDEEDLAIRSESRRPLDMTFPATLPSQGGLAPPRTMNGTTTTDRKAERRAEIAAARMSVDGMSRRKSVSWSSHAQVRMIVAQEEEEPKEKPRTAAPGFKVFGAEEEAPPPSARAAPVVSRPFSFNPAETDNGERQASQRSDVNPGSGNSSRRHGRQLSISGIPAPQPTANPVFGFANDQDDSAMDIETDSEQDDEEQAVQQQLGVQLPIVRSSIFGSPEKVNNSSRRGRLSVAKRSAETGEEEQVDMSMDMDITQIVSHGILQPSGSPASTVSGGSNNGDDIDDSDSDSDEEELDQSRQEERTMDFTVAIGGVIPGAPPANARENRNAVGYTVESTTTTTTMTMTEYSAPLADTQPPRPMYASSIFSIPANRGFDQFGVSSSAVVQQQDEEEMDMEETRAFGGVVSSSTNSHVPTTSIFLPDPDSSMESVEEVDQTGNSRRDPTLRFGNDDTMDFTIAHGGVLNASAGPARQQDDGESMMEDDGMDFTIARGGILPAVNVTSPTASTVSQITTTLSAPGTPRSAQSPARPHDQEPQASAAAPSYAQTTSASRARDIYGPSPSPKKMAGDSPSQPKGRSPATAMEVAKKLVFAPSPAKTAASKRKSVGATVQGQSKRKSVTASAATSGFNDENAPPPAESQRPTSIFASPAKTTMPKSPMKVIVPSKSPAKTPAKQVSIFGTPKRFTGNTLSLPSPARGLLPSPAKTTGLTVPTIQEPDWEQEQYANIPLANFLAMCNVRFSDDGPGARRKSIAGLPPDLLQEMLARDEEGGFNLHDYARAQIWKPFYDMYQWGCQQMKRDYEAGQETLEAIDREASEDNPPVIRDYLAASDEEKGVFETIILNLKRNAHLIAREKWYIWKQTLVSQIQPIMEAHIEGLKEDKTRLQKVKEETDIVLPAIKARYEALRLELEQEKKIVAEIEACDQDRLTECKAELAQQNSYIAESTAELNEQKAKLAELQKKLAELNSRQDTNLTAIAIAKKECAQQKGFTKAQVYHLQDEFATLQHLHATSLDSLKSNELVLCFSNQLRLQLKSTNWKPTMAGASLEMMDESAGSAKSTYRSACLQLMQDRLKETSATSDVPNAIQRLAIAWGVLRELDQEFKLMALRYPTTFEWDESATTLRAKATIVLPAFRAKVEVGFALTHETITSWPASASSVPVEVKAVYGENVDLEYLQAVAEDVMASVTPESTNGLFLNVTLGLISVQTE</sequence>
<comment type="caution">
    <text evidence="1">The sequence shown here is derived from an EMBL/GenBank/DDBJ whole genome shotgun (WGS) entry which is preliminary data.</text>
</comment>
<proteinExistence type="predicted"/>
<name>A0ACC2W1Y1_9TREE</name>
<keyword evidence="2" id="KW-1185">Reference proteome</keyword>
<organism evidence="1 2">
    <name type="scientific">Naganishia adeliensis</name>
    <dbReference type="NCBI Taxonomy" id="92952"/>
    <lineage>
        <taxon>Eukaryota</taxon>
        <taxon>Fungi</taxon>
        <taxon>Dikarya</taxon>
        <taxon>Basidiomycota</taxon>
        <taxon>Agaricomycotina</taxon>
        <taxon>Tremellomycetes</taxon>
        <taxon>Filobasidiales</taxon>
        <taxon>Filobasidiaceae</taxon>
        <taxon>Naganishia</taxon>
    </lineage>
</organism>